<evidence type="ECO:0000313" key="3">
    <source>
        <dbReference type="Proteomes" id="UP000233469"/>
    </source>
</evidence>
<name>A0A2N1NFM4_9GLOM</name>
<gene>
    <name evidence="2" type="ORF">RhiirC2_776923</name>
</gene>
<dbReference type="EMBL" id="LLXL01000424">
    <property type="protein sequence ID" value="PKK72671.1"/>
    <property type="molecule type" value="Genomic_DNA"/>
</dbReference>
<organism evidence="2 3">
    <name type="scientific">Rhizophagus irregularis</name>
    <dbReference type="NCBI Taxonomy" id="588596"/>
    <lineage>
        <taxon>Eukaryota</taxon>
        <taxon>Fungi</taxon>
        <taxon>Fungi incertae sedis</taxon>
        <taxon>Mucoromycota</taxon>
        <taxon>Glomeromycotina</taxon>
        <taxon>Glomeromycetes</taxon>
        <taxon>Glomerales</taxon>
        <taxon>Glomeraceae</taxon>
        <taxon>Rhizophagus</taxon>
    </lineage>
</organism>
<protein>
    <submittedName>
        <fullName evidence="2">Uncharacterized protein</fullName>
    </submittedName>
</protein>
<dbReference type="Proteomes" id="UP000233469">
    <property type="component" value="Unassembled WGS sequence"/>
</dbReference>
<evidence type="ECO:0000256" key="1">
    <source>
        <dbReference type="SAM" id="MobiDB-lite"/>
    </source>
</evidence>
<comment type="caution">
    <text evidence="2">The sequence shown here is derived from an EMBL/GenBank/DDBJ whole genome shotgun (WGS) entry which is preliminary data.</text>
</comment>
<accession>A0A2N1NFM4</accession>
<evidence type="ECO:0000313" key="2">
    <source>
        <dbReference type="EMBL" id="PKK72671.1"/>
    </source>
</evidence>
<sequence>MTLDRVLQATVQMESTIICRKRKADEIEYDMDKVWGSKLMQKNEYANQGGKGPQSYCMVAAQKPVDDSQSVKQSKEIKKHRSSGNLTEKSDTVDKSA</sequence>
<feature type="region of interest" description="Disordered" evidence="1">
    <location>
        <begin position="63"/>
        <end position="97"/>
    </location>
</feature>
<proteinExistence type="predicted"/>
<dbReference type="AlphaFoldDB" id="A0A2N1NFM4"/>
<reference evidence="2 3" key="2">
    <citation type="submission" date="2017-10" db="EMBL/GenBank/DDBJ databases">
        <title>Extensive intraspecific genome diversity in a model arbuscular mycorrhizal fungus.</title>
        <authorList>
            <person name="Chen E.C.H."/>
            <person name="Morin E."/>
            <person name="Baudet D."/>
            <person name="Noel J."/>
            <person name="Ndikumana S."/>
            <person name="Charron P."/>
            <person name="St-Onge C."/>
            <person name="Giorgi J."/>
            <person name="Grigoriev I.V."/>
            <person name="Roux C."/>
            <person name="Martin F.M."/>
            <person name="Corradi N."/>
        </authorList>
    </citation>
    <scope>NUCLEOTIDE SEQUENCE [LARGE SCALE GENOMIC DNA]</scope>
    <source>
        <strain evidence="2 3">C2</strain>
    </source>
</reference>
<reference evidence="2 3" key="1">
    <citation type="submission" date="2016-04" db="EMBL/GenBank/DDBJ databases">
        <title>Genome analyses suggest a sexual origin of heterokaryosis in a supposedly ancient asexual fungus.</title>
        <authorList>
            <person name="Ropars J."/>
            <person name="Sedzielewska K."/>
            <person name="Noel J."/>
            <person name="Charron P."/>
            <person name="Farinelli L."/>
            <person name="Marton T."/>
            <person name="Kruger M."/>
            <person name="Pelin A."/>
            <person name="Brachmann A."/>
            <person name="Corradi N."/>
        </authorList>
    </citation>
    <scope>NUCLEOTIDE SEQUENCE [LARGE SCALE GENOMIC DNA]</scope>
    <source>
        <strain evidence="2 3">C2</strain>
    </source>
</reference>
<feature type="compositionally biased region" description="Basic and acidic residues" evidence="1">
    <location>
        <begin position="88"/>
        <end position="97"/>
    </location>
</feature>